<evidence type="ECO:0008006" key="4">
    <source>
        <dbReference type="Google" id="ProtNLM"/>
    </source>
</evidence>
<organism evidence="2 3">
    <name type="scientific">Lutzomyia longipalpis</name>
    <name type="common">Sand fly</name>
    <dbReference type="NCBI Taxonomy" id="7200"/>
    <lineage>
        <taxon>Eukaryota</taxon>
        <taxon>Metazoa</taxon>
        <taxon>Ecdysozoa</taxon>
        <taxon>Arthropoda</taxon>
        <taxon>Hexapoda</taxon>
        <taxon>Insecta</taxon>
        <taxon>Pterygota</taxon>
        <taxon>Neoptera</taxon>
        <taxon>Endopterygota</taxon>
        <taxon>Diptera</taxon>
        <taxon>Nematocera</taxon>
        <taxon>Psychodoidea</taxon>
        <taxon>Psychodidae</taxon>
        <taxon>Lutzomyia</taxon>
        <taxon>Lutzomyia</taxon>
    </lineage>
</organism>
<dbReference type="GO" id="GO:0030686">
    <property type="term" value="C:90S preribosome"/>
    <property type="evidence" value="ECO:0007669"/>
    <property type="project" value="TreeGrafter"/>
</dbReference>
<evidence type="ECO:0000256" key="1">
    <source>
        <dbReference type="SAM" id="MobiDB-lite"/>
    </source>
</evidence>
<dbReference type="EnsemblMetazoa" id="LLOJ001348-RA">
    <property type="protein sequence ID" value="LLOJ001348-PA"/>
    <property type="gene ID" value="LLOJ001348"/>
</dbReference>
<sequence length="353" mass="40167">MVTKLELNNCMITLRGQVKRAKVRTISKLTRKIKKFEQGKVKNPENKKLDTKIKKFGEEIEIIKEIHNIDNVKKLFSFNKDIKKVMAHVNATPEERAMCKLLYMNEFLKTAILDAKKKLSLRDDDEEWVKLLFTDGKRKLLKKQRALEKKGKKVANTESPTKKTSEDGSGSPQKAKKKKAKKEQKELSGSEEGVKKAKKERKDSAGSQEEMEPDQEETAESATKPEVPSPKKNKKGKKNQKNEDKSDKVLKMNDKSKKIQKPKGNAKNFPAKKGKDFKKFNGDSKPHPGKPNKFNKPNKPQNGSPAKFKPGAKRPEKGQKNDKKGQDHPSWEAKKKQKPTIAQFQGKKTKLAD</sequence>
<dbReference type="VEuPathDB" id="VectorBase:LLOJ001348"/>
<dbReference type="AlphaFoldDB" id="A0A1B0CB49"/>
<evidence type="ECO:0000313" key="3">
    <source>
        <dbReference type="Proteomes" id="UP000092461"/>
    </source>
</evidence>
<feature type="compositionally biased region" description="Low complexity" evidence="1">
    <location>
        <begin position="291"/>
        <end position="302"/>
    </location>
</feature>
<name>A0A1B0CB49_LUTLO</name>
<dbReference type="PANTHER" id="PTHR23325">
    <property type="entry name" value="SERUM RESPONSE FACTOR-BINDING"/>
    <property type="match status" value="1"/>
</dbReference>
<dbReference type="PANTHER" id="PTHR23325:SF1">
    <property type="entry name" value="SERUM RESPONSE FACTOR-BINDING PROTEIN 1"/>
    <property type="match status" value="1"/>
</dbReference>
<dbReference type="InterPro" id="IPR037393">
    <property type="entry name" value="Bud22/SRFB1"/>
</dbReference>
<feature type="compositionally biased region" description="Basic and acidic residues" evidence="1">
    <location>
        <begin position="273"/>
        <end position="286"/>
    </location>
</feature>
<keyword evidence="3" id="KW-1185">Reference proteome</keyword>
<evidence type="ECO:0000313" key="2">
    <source>
        <dbReference type="EnsemblMetazoa" id="LLOJ001348-PA"/>
    </source>
</evidence>
<proteinExistence type="predicted"/>
<dbReference type="VEuPathDB" id="VectorBase:LLONM1_010420"/>
<protein>
    <recommendedName>
        <fullName evidence="4">Serum response factor-binding protein 1</fullName>
    </recommendedName>
</protein>
<reference evidence="2" key="1">
    <citation type="submission" date="2020-05" db="UniProtKB">
        <authorList>
            <consortium name="EnsemblMetazoa"/>
        </authorList>
    </citation>
    <scope>IDENTIFICATION</scope>
    <source>
        <strain evidence="2">Jacobina</strain>
    </source>
</reference>
<feature type="region of interest" description="Disordered" evidence="1">
    <location>
        <begin position="145"/>
        <end position="353"/>
    </location>
</feature>
<feature type="compositionally biased region" description="Basic and acidic residues" evidence="1">
    <location>
        <begin position="240"/>
        <end position="257"/>
    </location>
</feature>
<feature type="compositionally biased region" description="Acidic residues" evidence="1">
    <location>
        <begin position="209"/>
        <end position="219"/>
    </location>
</feature>
<feature type="compositionally biased region" description="Basic and acidic residues" evidence="1">
    <location>
        <begin position="183"/>
        <end position="204"/>
    </location>
</feature>
<dbReference type="GO" id="GO:0030490">
    <property type="term" value="P:maturation of SSU-rRNA"/>
    <property type="evidence" value="ECO:0007669"/>
    <property type="project" value="TreeGrafter"/>
</dbReference>
<dbReference type="GO" id="GO:0005634">
    <property type="term" value="C:nucleus"/>
    <property type="evidence" value="ECO:0007669"/>
    <property type="project" value="TreeGrafter"/>
</dbReference>
<dbReference type="EMBL" id="AJWK01004821">
    <property type="status" value="NOT_ANNOTATED_CDS"/>
    <property type="molecule type" value="Genomic_DNA"/>
</dbReference>
<dbReference type="Proteomes" id="UP000092461">
    <property type="component" value="Unassembled WGS sequence"/>
</dbReference>
<feature type="compositionally biased region" description="Basic and acidic residues" evidence="1">
    <location>
        <begin position="313"/>
        <end position="334"/>
    </location>
</feature>
<accession>A0A1B0CB49</accession>